<evidence type="ECO:0000313" key="2">
    <source>
        <dbReference type="Proteomes" id="UP001296776"/>
    </source>
</evidence>
<evidence type="ECO:0000313" key="1">
    <source>
        <dbReference type="EMBL" id="MBK1704872.1"/>
    </source>
</evidence>
<dbReference type="RefSeq" id="WP_200346082.1">
    <property type="nucleotide sequence ID" value="NZ_NRSJ01000015.1"/>
</dbReference>
<gene>
    <name evidence="1" type="ORF">CKO40_10055</name>
</gene>
<reference evidence="1" key="1">
    <citation type="submission" date="2017-08" db="EMBL/GenBank/DDBJ databases">
        <authorList>
            <person name="Imhoff J.F."/>
            <person name="Rahn T."/>
            <person name="Kuenzel S."/>
            <person name="Neulinger S.C."/>
        </authorList>
    </citation>
    <scope>NUCLEOTIDE SEQUENCE</scope>
    <source>
        <strain evidence="1">DSM 11080</strain>
    </source>
</reference>
<protein>
    <submittedName>
        <fullName evidence="1">Uncharacterized protein</fullName>
    </submittedName>
</protein>
<proteinExistence type="predicted"/>
<comment type="caution">
    <text evidence="1">The sequence shown here is derived from an EMBL/GenBank/DDBJ whole genome shotgun (WGS) entry which is preliminary data.</text>
</comment>
<dbReference type="EMBL" id="NRSJ01000015">
    <property type="protein sequence ID" value="MBK1704872.1"/>
    <property type="molecule type" value="Genomic_DNA"/>
</dbReference>
<dbReference type="AlphaFoldDB" id="A0AAJ0XAI5"/>
<dbReference type="Proteomes" id="UP001296776">
    <property type="component" value="Unassembled WGS sequence"/>
</dbReference>
<organism evidence="1 2">
    <name type="scientific">Halochromatium glycolicum</name>
    <dbReference type="NCBI Taxonomy" id="85075"/>
    <lineage>
        <taxon>Bacteria</taxon>
        <taxon>Pseudomonadati</taxon>
        <taxon>Pseudomonadota</taxon>
        <taxon>Gammaproteobacteria</taxon>
        <taxon>Chromatiales</taxon>
        <taxon>Chromatiaceae</taxon>
        <taxon>Halochromatium</taxon>
    </lineage>
</organism>
<name>A0AAJ0XAI5_9GAMM</name>
<accession>A0AAJ0XAI5</accession>
<reference evidence="1" key="2">
    <citation type="journal article" date="2020" name="Microorganisms">
        <title>Osmotic Adaptation and Compatible Solute Biosynthesis of Phototrophic Bacteria as Revealed from Genome Analyses.</title>
        <authorList>
            <person name="Imhoff J.F."/>
            <person name="Rahn T."/>
            <person name="Kunzel S."/>
            <person name="Keller A."/>
            <person name="Neulinger S.C."/>
        </authorList>
    </citation>
    <scope>NUCLEOTIDE SEQUENCE</scope>
    <source>
        <strain evidence="1">DSM 11080</strain>
    </source>
</reference>
<sequence>MIRANCRREAGDPRLFDRKGRVIVGEQGCSRYFILVKLETDQPRVLGAQLEALRQELLADPYFKGVPSMTPENRKMAFAFHAKEDVPEVRSILEQLEQMPEDLLALSDDIWLSIDHNDSQTLEEGVAFKKQYNAKVAAFPSRNRQN</sequence>
<keyword evidence="2" id="KW-1185">Reference proteome</keyword>